<protein>
    <submittedName>
        <fullName evidence="2">Transcriptional regulator</fullName>
    </submittedName>
</protein>
<evidence type="ECO:0000313" key="2">
    <source>
        <dbReference type="EMBL" id="EKC68114.1"/>
    </source>
</evidence>
<reference evidence="2" key="1">
    <citation type="journal article" date="2013" name="Environ. Microbiol.">
        <title>Microbiota from the distal guts of lean and obese adolescents exhibit partial functional redundancy besides clear differences in community structure.</title>
        <authorList>
            <person name="Ferrer M."/>
            <person name="Ruiz A."/>
            <person name="Lanza F."/>
            <person name="Haange S.B."/>
            <person name="Oberbach A."/>
            <person name="Till H."/>
            <person name="Bargiela R."/>
            <person name="Campoy C."/>
            <person name="Segura M.T."/>
            <person name="Richter M."/>
            <person name="von Bergen M."/>
            <person name="Seifert J."/>
            <person name="Suarez A."/>
        </authorList>
    </citation>
    <scope>NUCLEOTIDE SEQUENCE</scope>
</reference>
<dbReference type="AlphaFoldDB" id="K1TKM9"/>
<dbReference type="InterPro" id="IPR038461">
    <property type="entry name" value="Schlafen_AlbA_2_dom_sf"/>
</dbReference>
<dbReference type="EMBL" id="AJWZ01003486">
    <property type="protein sequence ID" value="EKC68114.1"/>
    <property type="molecule type" value="Genomic_DNA"/>
</dbReference>
<accession>K1TKM9</accession>
<name>K1TKM9_9ZZZZ</name>
<proteinExistence type="predicted"/>
<evidence type="ECO:0000259" key="1">
    <source>
        <dbReference type="Pfam" id="PF04326"/>
    </source>
</evidence>
<organism evidence="2">
    <name type="scientific">human gut metagenome</name>
    <dbReference type="NCBI Taxonomy" id="408170"/>
    <lineage>
        <taxon>unclassified sequences</taxon>
        <taxon>metagenomes</taxon>
        <taxon>organismal metagenomes</taxon>
    </lineage>
</organism>
<dbReference type="Pfam" id="PF04326">
    <property type="entry name" value="SLFN_AlbA_2"/>
    <property type="match status" value="1"/>
</dbReference>
<dbReference type="InterPro" id="IPR007421">
    <property type="entry name" value="Schlafen_AlbA_2_dom"/>
</dbReference>
<sequence length="82" mass="9162">MQAIKKIGHAVSQWEELSMAEDMLFSGESKNIEYKVTVPDKSEKYMKTVVAFANGRGGKIVFGIDDKTLDIVGMDVDNIYKT</sequence>
<feature type="non-terminal residue" evidence="2">
    <location>
        <position position="82"/>
    </location>
</feature>
<dbReference type="Gene3D" id="3.30.950.30">
    <property type="entry name" value="Schlafen, AAA domain"/>
    <property type="match status" value="1"/>
</dbReference>
<gene>
    <name evidence="2" type="ORF">OBE_05104</name>
</gene>
<comment type="caution">
    <text evidence="2">The sequence shown here is derived from an EMBL/GenBank/DDBJ whole genome shotgun (WGS) entry which is preliminary data.</text>
</comment>
<feature type="domain" description="Schlafen AlbA-2" evidence="1">
    <location>
        <begin position="28"/>
        <end position="77"/>
    </location>
</feature>